<feature type="compositionally biased region" description="Polar residues" evidence="8">
    <location>
        <begin position="584"/>
        <end position="604"/>
    </location>
</feature>
<feature type="region of interest" description="Disordered" evidence="8">
    <location>
        <begin position="774"/>
        <end position="821"/>
    </location>
</feature>
<feature type="region of interest" description="Disordered" evidence="8">
    <location>
        <begin position="1405"/>
        <end position="1462"/>
    </location>
</feature>
<dbReference type="InterPro" id="IPR052374">
    <property type="entry name" value="SERAC1"/>
</dbReference>
<feature type="compositionally biased region" description="Basic and acidic residues" evidence="8">
    <location>
        <begin position="1269"/>
        <end position="1279"/>
    </location>
</feature>
<evidence type="ECO:0000256" key="4">
    <source>
        <dbReference type="ARBA" id="ARBA00022737"/>
    </source>
</evidence>
<proteinExistence type="predicted"/>
<evidence type="ECO:0000259" key="9">
    <source>
        <dbReference type="Pfam" id="PF24883"/>
    </source>
</evidence>
<evidence type="ECO:0000256" key="5">
    <source>
        <dbReference type="ARBA" id="ARBA00022824"/>
    </source>
</evidence>
<feature type="region of interest" description="Disordered" evidence="8">
    <location>
        <begin position="1480"/>
        <end position="1519"/>
    </location>
</feature>
<comment type="caution">
    <text evidence="10">The sequence shown here is derived from an EMBL/GenBank/DDBJ whole genome shotgun (WGS) entry which is preliminary data.</text>
</comment>
<comment type="subcellular location">
    <subcellularLocation>
        <location evidence="2">Endoplasmic reticulum</location>
    </subcellularLocation>
    <subcellularLocation>
        <location evidence="3">Membrane</location>
    </subcellularLocation>
    <subcellularLocation>
        <location evidence="1">Mitochondrion</location>
    </subcellularLocation>
</comment>
<dbReference type="InterPro" id="IPR029058">
    <property type="entry name" value="AB_hydrolase_fold"/>
</dbReference>
<feature type="region of interest" description="Disordered" evidence="8">
    <location>
        <begin position="94"/>
        <end position="183"/>
    </location>
</feature>
<evidence type="ECO:0000256" key="3">
    <source>
        <dbReference type="ARBA" id="ARBA00004370"/>
    </source>
</evidence>
<feature type="region of interest" description="Disordered" evidence="8">
    <location>
        <begin position="561"/>
        <end position="604"/>
    </location>
</feature>
<keyword evidence="6" id="KW-0496">Mitochondrion</keyword>
<dbReference type="InterPro" id="IPR056884">
    <property type="entry name" value="NPHP3-like_N"/>
</dbReference>
<feature type="compositionally biased region" description="Low complexity" evidence="8">
    <location>
        <begin position="806"/>
        <end position="821"/>
    </location>
</feature>
<dbReference type="EMBL" id="JAWRVE010000053">
    <property type="protein sequence ID" value="KAL1866886.1"/>
    <property type="molecule type" value="Genomic_DNA"/>
</dbReference>
<feature type="region of interest" description="Disordered" evidence="8">
    <location>
        <begin position="639"/>
        <end position="725"/>
    </location>
</feature>
<dbReference type="PANTHER" id="PTHR48182">
    <property type="entry name" value="PROTEIN SERAC1"/>
    <property type="match status" value="1"/>
</dbReference>
<feature type="compositionally biased region" description="Basic residues" evidence="8">
    <location>
        <begin position="1409"/>
        <end position="1423"/>
    </location>
</feature>
<dbReference type="SUPFAM" id="SSF53474">
    <property type="entry name" value="alpha/beta-Hydrolases"/>
    <property type="match status" value="1"/>
</dbReference>
<feature type="compositionally biased region" description="Polar residues" evidence="8">
    <location>
        <begin position="1498"/>
        <end position="1508"/>
    </location>
</feature>
<feature type="region of interest" description="Disordered" evidence="8">
    <location>
        <begin position="68"/>
        <end position="87"/>
    </location>
</feature>
<feature type="compositionally biased region" description="Low complexity" evidence="8">
    <location>
        <begin position="787"/>
        <end position="798"/>
    </location>
</feature>
<dbReference type="Proteomes" id="UP001583177">
    <property type="component" value="Unassembled WGS sequence"/>
</dbReference>
<feature type="region of interest" description="Disordered" evidence="8">
    <location>
        <begin position="1246"/>
        <end position="1279"/>
    </location>
</feature>
<protein>
    <recommendedName>
        <fullName evidence="9">Nephrocystin 3-like N-terminal domain-containing protein</fullName>
    </recommendedName>
</protein>
<sequence length="1519" mass="164557">MKVAREDIKSIGLSVVYEPNTPTDVNLEYGLSFQAGLRSFLTECSIILVHGLGGHPVRTWLHTPARTAPAKKVSSTDLASPKGEPTRALSLRYLASPNLKKGNTLRKPRTGRASSPQLRGLGSPFRPRSTDFSDMTGGSDEEFTVSRTGRLPRRGSRRDRRAQALRQSPPREPKPQADRWTDDEKAADGTLDLGTFWPTDLLPDLCCDARIFTWGFRTRMADGMLVPGQLDIFSRGRSLLNDVNDFLASYREHGQRRELVFVAHGTGGIIVKEMLRLAYSYEDTHNEPLLASIAGIVFIGCPLRDSNNGTMVEAMKSMGATATGVEIHDHVLHDLLGGDPTLAHEGRDAFEGIRHEFGFQVKTYRETIIVPPVDDTLLPWVALALRRDSESLGGAKEESDYIEADHLNMCRFSSAGNDGYRSIASFLLKLAHHQLRRAHHLTRKEQACLRLLVAPESTTSQPSELLTRNILPPDTPSRKAPPWLLRHPAFKSWYHRNNPEDRHKVLWLRGPIACGKSELLSSLISHVSTEWSPTTHSSAIITAVAEGEPLLESIIQKSDGEYNKHDGVHSTSTTTTTTTTTITPPHQASVSSSGAPTSGPTHETATPLRTILQQLWAHDPRLRNLVGELAKASSLPPRVADSCAEGHQPQSQLSKTYFRRPKSGPGGDADGIYNSNTRAQRRGYPAGAASKEEADRTPGKTNDGGADDAAAADDDGGRPPGQSYHLEDSRVVSFFLEDYLRLELPQTRAQASSEGSRAAEEGPLVKVKGIATTAQAADGDKHSADPNTTTNNTNTTKTARQAAVATLSTAPTTETTTSHPPGTRRIFIFVDIAPTTPSATARDLLWCLAQLAARRPSLSICVASAELPQGMAIRDAAGAYADGMLRRKHIATTAAAAAAAAAGAMEVDSEGEEDDMMLTVDVPTSNAEDVAAYIEATLLPDIEDRALLAAKLADRSRGVMFWLEHAVAIVNDASEDGVSGEIVCSMLDDIAPESPRDGPPAAAAVAAVGMTGLTPPSSRGRSGSSSSVVAQDPGQARLDDLYAWKLRRLSAGEARAALVLMQWVMLAPEAVRLNELLVAMRLTMLVWPQGGSGDIQGQGGLDLGVRALDIEPPLSLRDLRRRPAGGDEVPSDSPSQFWRWARRISQGLVKLEGETRSTTSSTSNKVVSSEPLGLQRVVPAHESVRKFFLEGRGFQILTPAPSPSTKTKPAPPPPTTEQLIDTSYYVLLHTCLVYLNMTDFDSLSRSSNTASQQIQPVTPSEPPSEAEEESTRLHRRNTDAQRALVTSSYPLLRYTVDNLTFHLLRPRALRYFPPQARLLRLLTADGCRIWRRWTRLLGIPETTTTTTATDTTNTPTDVPAALLAKARARPSAAALLRPVYGASFRLERVLRRACKTAREQAAAAQAARARARRARLQRQRSARSLKSAAGAGGGWDKVPPTPRTPPRTPPPGRPSMGPRSGSEQSMVFALVGDDALKAQWLVPRSPRSPRLRADSVGSLGSSPMSNPASPGVLVGIQEV</sequence>
<keyword evidence="7" id="KW-0472">Membrane</keyword>
<dbReference type="PANTHER" id="PTHR48182:SF2">
    <property type="entry name" value="PROTEIN SERAC1"/>
    <property type="match status" value="1"/>
</dbReference>
<feature type="domain" description="Nephrocystin 3-like N-terminal" evidence="9">
    <location>
        <begin position="483"/>
        <end position="530"/>
    </location>
</feature>
<keyword evidence="11" id="KW-1185">Reference proteome</keyword>
<evidence type="ECO:0000313" key="11">
    <source>
        <dbReference type="Proteomes" id="UP001583177"/>
    </source>
</evidence>
<evidence type="ECO:0000313" key="10">
    <source>
        <dbReference type="EMBL" id="KAL1866886.1"/>
    </source>
</evidence>
<evidence type="ECO:0000256" key="7">
    <source>
        <dbReference type="ARBA" id="ARBA00023136"/>
    </source>
</evidence>
<feature type="compositionally biased region" description="Pro residues" evidence="8">
    <location>
        <begin position="1439"/>
        <end position="1453"/>
    </location>
</feature>
<evidence type="ECO:0000256" key="6">
    <source>
        <dbReference type="ARBA" id="ARBA00023128"/>
    </source>
</evidence>
<feature type="compositionally biased region" description="Basic and acidic residues" evidence="8">
    <location>
        <begin position="169"/>
        <end position="183"/>
    </location>
</feature>
<keyword evidence="4" id="KW-0677">Repeat</keyword>
<name>A0ABR3WT89_9PEZI</name>
<feature type="compositionally biased region" description="Polar residues" evidence="8">
    <location>
        <begin position="1246"/>
        <end position="1258"/>
    </location>
</feature>
<reference evidence="10 11" key="1">
    <citation type="journal article" date="2024" name="IMA Fungus">
        <title>IMA Genome - F19 : A genome assembly and annotation guide to empower mycologists, including annotated draft genome sequences of Ceratocystis pirilliformis, Diaporthe australafricana, Fusarium ophioides, Paecilomyces lecythidis, and Sporothrix stenoceras.</title>
        <authorList>
            <person name="Aylward J."/>
            <person name="Wilson A.M."/>
            <person name="Visagie C.M."/>
            <person name="Spraker J."/>
            <person name="Barnes I."/>
            <person name="Buitendag C."/>
            <person name="Ceriani C."/>
            <person name="Del Mar Angel L."/>
            <person name="du Plessis D."/>
            <person name="Fuchs T."/>
            <person name="Gasser K."/>
            <person name="Kramer D."/>
            <person name="Li W."/>
            <person name="Munsamy K."/>
            <person name="Piso A."/>
            <person name="Price J.L."/>
            <person name="Sonnekus B."/>
            <person name="Thomas C."/>
            <person name="van der Nest A."/>
            <person name="van Dijk A."/>
            <person name="van Heerden A."/>
            <person name="van Vuuren N."/>
            <person name="Yilmaz N."/>
            <person name="Duong T.A."/>
            <person name="van der Merwe N.A."/>
            <person name="Wingfield M.J."/>
            <person name="Wingfield B.D."/>
        </authorList>
    </citation>
    <scope>NUCLEOTIDE SEQUENCE [LARGE SCALE GENOMIC DNA]</scope>
    <source>
        <strain evidence="10 11">CMW 18300</strain>
    </source>
</reference>
<dbReference type="Pfam" id="PF24883">
    <property type="entry name" value="NPHP3_N"/>
    <property type="match status" value="1"/>
</dbReference>
<evidence type="ECO:0000256" key="1">
    <source>
        <dbReference type="ARBA" id="ARBA00004173"/>
    </source>
</evidence>
<feature type="compositionally biased region" description="Basic residues" evidence="8">
    <location>
        <begin position="150"/>
        <end position="160"/>
    </location>
</feature>
<evidence type="ECO:0000256" key="2">
    <source>
        <dbReference type="ARBA" id="ARBA00004240"/>
    </source>
</evidence>
<evidence type="ECO:0000256" key="8">
    <source>
        <dbReference type="SAM" id="MobiDB-lite"/>
    </source>
</evidence>
<feature type="compositionally biased region" description="Low complexity" evidence="8">
    <location>
        <begin position="570"/>
        <end position="583"/>
    </location>
</feature>
<keyword evidence="5" id="KW-0256">Endoplasmic reticulum</keyword>
<accession>A0ABR3WT89</accession>
<organism evidence="10 11">
    <name type="scientific">Diaporthe australafricana</name>
    <dbReference type="NCBI Taxonomy" id="127596"/>
    <lineage>
        <taxon>Eukaryota</taxon>
        <taxon>Fungi</taxon>
        <taxon>Dikarya</taxon>
        <taxon>Ascomycota</taxon>
        <taxon>Pezizomycotina</taxon>
        <taxon>Sordariomycetes</taxon>
        <taxon>Sordariomycetidae</taxon>
        <taxon>Diaporthales</taxon>
        <taxon>Diaporthaceae</taxon>
        <taxon>Diaporthe</taxon>
    </lineage>
</organism>
<gene>
    <name evidence="10" type="ORF">Daus18300_006589</name>
</gene>